<dbReference type="InterPro" id="IPR029052">
    <property type="entry name" value="Metallo-depent_PP-like"/>
</dbReference>
<dbReference type="AlphaFoldDB" id="A0A2K1P7W5"/>
<proteinExistence type="predicted"/>
<accession>A0A2K1P7W5</accession>
<feature type="domain" description="Calcineurin-like phosphoesterase" evidence="1">
    <location>
        <begin position="18"/>
        <end position="187"/>
    </location>
</feature>
<gene>
    <name evidence="2" type="ORF">X927_06845</name>
</gene>
<name>A0A2K1P7W5_9BACT</name>
<keyword evidence="3" id="KW-1185">Reference proteome</keyword>
<dbReference type="Gene3D" id="3.60.21.10">
    <property type="match status" value="1"/>
</dbReference>
<dbReference type="Proteomes" id="UP000236604">
    <property type="component" value="Unassembled WGS sequence"/>
</dbReference>
<organism evidence="2 3">
    <name type="scientific">Petrotoga mexicana DSM 14811</name>
    <dbReference type="NCBI Taxonomy" id="1122954"/>
    <lineage>
        <taxon>Bacteria</taxon>
        <taxon>Thermotogati</taxon>
        <taxon>Thermotogota</taxon>
        <taxon>Thermotogae</taxon>
        <taxon>Petrotogales</taxon>
        <taxon>Petrotogaceae</taxon>
        <taxon>Petrotoga</taxon>
    </lineage>
</organism>
<dbReference type="SUPFAM" id="SSF56300">
    <property type="entry name" value="Metallo-dependent phosphatases"/>
    <property type="match status" value="1"/>
</dbReference>
<dbReference type="InterPro" id="IPR004843">
    <property type="entry name" value="Calcineurin-like_PHP"/>
</dbReference>
<dbReference type="EMBL" id="AZRN01000031">
    <property type="protein sequence ID" value="PNR98892.1"/>
    <property type="molecule type" value="Genomic_DNA"/>
</dbReference>
<dbReference type="Pfam" id="PF00149">
    <property type="entry name" value="Metallophos"/>
    <property type="match status" value="1"/>
</dbReference>
<evidence type="ECO:0000313" key="2">
    <source>
        <dbReference type="EMBL" id="PNR98892.1"/>
    </source>
</evidence>
<reference evidence="2 3" key="1">
    <citation type="submission" date="2013-12" db="EMBL/GenBank/DDBJ databases">
        <title>Comparative genomics of Petrotoga isolates.</title>
        <authorList>
            <person name="Nesbo C.L."/>
            <person name="Charchuk R."/>
            <person name="Chow K."/>
        </authorList>
    </citation>
    <scope>NUCLEOTIDE SEQUENCE [LARGE SCALE GENOMIC DNA]</scope>
    <source>
        <strain evidence="2 3">DSM 14811</strain>
    </source>
</reference>
<protein>
    <recommendedName>
        <fullName evidence="1">Calcineurin-like phosphoesterase domain-containing protein</fullName>
    </recommendedName>
</protein>
<evidence type="ECO:0000313" key="3">
    <source>
        <dbReference type="Proteomes" id="UP000236604"/>
    </source>
</evidence>
<dbReference type="RefSeq" id="WP_103077302.1">
    <property type="nucleotide sequence ID" value="NZ_AZRN01000031.1"/>
</dbReference>
<comment type="caution">
    <text evidence="2">The sequence shown here is derived from an EMBL/GenBank/DDBJ whole genome shotgun (WGS) entry which is preliminary data.</text>
</comment>
<sequence>MMIDIIAISDEEVYLTNKDKKKFDLLICAGDLSPQYIDYVMNEFKPSLSLMVHGNHDKKYYKLYEEENNSFSKVYKGVYVLNHGIVNLKKFIGKDIIVAGFSGALAHGYRPFYFKERDINKFKREVRFSTIFKGNKYKQIDIMVTHNPPYIKNTIKKYGQSHIPSEALGEFYLKTFPKIWIYGHIHPRYDFQELDFEIKFLNNISYLINAVPYKLIKYDEEKKEVIEICTYKKISPKTILI</sequence>
<dbReference type="GO" id="GO:0016787">
    <property type="term" value="F:hydrolase activity"/>
    <property type="evidence" value="ECO:0007669"/>
    <property type="project" value="InterPro"/>
</dbReference>
<evidence type="ECO:0000259" key="1">
    <source>
        <dbReference type="Pfam" id="PF00149"/>
    </source>
</evidence>